<dbReference type="Gene3D" id="3.10.120.10">
    <property type="entry name" value="Cytochrome b5-like heme/steroid binding domain"/>
    <property type="match status" value="1"/>
</dbReference>
<name>A0A1M5BTK6_9CLOT</name>
<dbReference type="InterPro" id="IPR001199">
    <property type="entry name" value="Cyt_B5-like_heme/steroid-bd"/>
</dbReference>
<dbReference type="Proteomes" id="UP000184423">
    <property type="component" value="Unassembled WGS sequence"/>
</dbReference>
<dbReference type="SMART" id="SM01117">
    <property type="entry name" value="Cyt-b5"/>
    <property type="match status" value="1"/>
</dbReference>
<evidence type="ECO:0000313" key="2">
    <source>
        <dbReference type="EMBL" id="SHF45883.1"/>
    </source>
</evidence>
<accession>A0A1M5BTK6</accession>
<dbReference type="RefSeq" id="WP_073250263.1">
    <property type="nucleotide sequence ID" value="NZ_FQVG01000083.1"/>
</dbReference>
<organism evidence="2 3">
    <name type="scientific">Caloramator proteoclasticus DSM 10124</name>
    <dbReference type="NCBI Taxonomy" id="1121262"/>
    <lineage>
        <taxon>Bacteria</taxon>
        <taxon>Bacillati</taxon>
        <taxon>Bacillota</taxon>
        <taxon>Clostridia</taxon>
        <taxon>Eubacteriales</taxon>
        <taxon>Clostridiaceae</taxon>
        <taxon>Caloramator</taxon>
    </lineage>
</organism>
<feature type="domain" description="Cytochrome b5 heme-binding" evidence="1">
    <location>
        <begin position="123"/>
        <end position="195"/>
    </location>
</feature>
<protein>
    <submittedName>
        <fullName evidence="2">Predicted heme/steroid binding protein</fullName>
    </submittedName>
</protein>
<dbReference type="SUPFAM" id="SSF55856">
    <property type="entry name" value="Cytochrome b5-like heme/steroid binding domain"/>
    <property type="match status" value="1"/>
</dbReference>
<gene>
    <name evidence="2" type="ORF">SAMN02746091_02573</name>
</gene>
<reference evidence="3" key="1">
    <citation type="submission" date="2016-11" db="EMBL/GenBank/DDBJ databases">
        <authorList>
            <person name="Varghese N."/>
            <person name="Submissions S."/>
        </authorList>
    </citation>
    <scope>NUCLEOTIDE SEQUENCE [LARGE SCALE GENOMIC DNA]</scope>
    <source>
        <strain evidence="3">DSM 10124</strain>
    </source>
</reference>
<evidence type="ECO:0000259" key="1">
    <source>
        <dbReference type="SMART" id="SM01117"/>
    </source>
</evidence>
<evidence type="ECO:0000313" key="3">
    <source>
        <dbReference type="Proteomes" id="UP000184423"/>
    </source>
</evidence>
<dbReference type="AlphaFoldDB" id="A0A1M5BTK6"/>
<sequence length="195" mass="22256">MDIQKISSLINIINREKNTSNILFTMDKRGIDMKNISIEHSYILLNLAKLLSQYDINIEIDEPHFERKNKEEAIITLIDDISIYTEILRGEDDNTKELVTKLINIKCNLIKEIIKDERAELILTKDELLKFDGSNGNPAYVAIDGIIYDVTKNKTWLDGVHFGLVAGRDLTEEINSCHDNKEAILSKLTPVGKLK</sequence>
<dbReference type="InterPro" id="IPR036400">
    <property type="entry name" value="Cyt_B5-like_heme/steroid_sf"/>
</dbReference>
<proteinExistence type="predicted"/>
<dbReference type="Pfam" id="PF00173">
    <property type="entry name" value="Cyt-b5"/>
    <property type="match status" value="1"/>
</dbReference>
<dbReference type="EMBL" id="FQVG01000083">
    <property type="protein sequence ID" value="SHF45883.1"/>
    <property type="molecule type" value="Genomic_DNA"/>
</dbReference>
<keyword evidence="3" id="KW-1185">Reference proteome</keyword>